<keyword evidence="2" id="KW-1185">Reference proteome</keyword>
<protein>
    <recommendedName>
        <fullName evidence="3">PknH-like extracellular domain-containing protein</fullName>
    </recommendedName>
</protein>
<accession>A0A937JSA9</accession>
<gene>
    <name evidence="1" type="ORF">JK359_35890</name>
</gene>
<dbReference type="RefSeq" id="WP_201843821.1">
    <property type="nucleotide sequence ID" value="NZ_JAERRK010000030.1"/>
</dbReference>
<comment type="caution">
    <text evidence="1">The sequence shown here is derived from an EMBL/GenBank/DDBJ whole genome shotgun (WGS) entry which is preliminary data.</text>
</comment>
<name>A0A937JSA9_9ACTN</name>
<evidence type="ECO:0000313" key="1">
    <source>
        <dbReference type="EMBL" id="MBL1087281.1"/>
    </source>
</evidence>
<organism evidence="1 2">
    <name type="scientific">Streptomyces actinomycinicus</name>
    <dbReference type="NCBI Taxonomy" id="1695166"/>
    <lineage>
        <taxon>Bacteria</taxon>
        <taxon>Bacillati</taxon>
        <taxon>Actinomycetota</taxon>
        <taxon>Actinomycetes</taxon>
        <taxon>Kitasatosporales</taxon>
        <taxon>Streptomycetaceae</taxon>
        <taxon>Streptomyces</taxon>
    </lineage>
</organism>
<reference evidence="1" key="1">
    <citation type="submission" date="2021-01" db="EMBL/GenBank/DDBJ databases">
        <title>WGS of actinomycetes isolated from Thailand.</title>
        <authorList>
            <person name="Thawai C."/>
        </authorList>
    </citation>
    <scope>NUCLEOTIDE SEQUENCE</scope>
    <source>
        <strain evidence="1">RCU-197</strain>
    </source>
</reference>
<dbReference type="EMBL" id="JAERRK010000030">
    <property type="protein sequence ID" value="MBL1087281.1"/>
    <property type="molecule type" value="Genomic_DNA"/>
</dbReference>
<dbReference type="AlphaFoldDB" id="A0A937JSA9"/>
<evidence type="ECO:0000313" key="2">
    <source>
        <dbReference type="Proteomes" id="UP000661858"/>
    </source>
</evidence>
<proteinExistence type="predicted"/>
<sequence length="213" mass="23106">MAVVAAVLVTLVLTRRGGEGTPAVDTPTKAREVARRVALTPVDWGPDYVRSSSQYEGEDKSVQFADDDCQLVTQEGVNMLADLDRNVDKANKTVSATSKVVVYRDAGSAQADAARYRSDAKHCEKETKANSKLRWEGIRQIDISTVKGFDGVVSAEEGHTVSGPTGEKLDSYYTSVIGRKGQFLLQTIVQRASSPGQNRQEALNALSLMLSRL</sequence>
<evidence type="ECO:0008006" key="3">
    <source>
        <dbReference type="Google" id="ProtNLM"/>
    </source>
</evidence>
<dbReference type="Proteomes" id="UP000661858">
    <property type="component" value="Unassembled WGS sequence"/>
</dbReference>